<evidence type="ECO:0000256" key="1">
    <source>
        <dbReference type="ARBA" id="ARBA00018516"/>
    </source>
</evidence>
<keyword evidence="5" id="KW-0007">Acetylation</keyword>
<dbReference type="Proteomes" id="UP000593565">
    <property type="component" value="Unassembled WGS sequence"/>
</dbReference>
<dbReference type="GO" id="GO:0005737">
    <property type="term" value="C:cytoplasm"/>
    <property type="evidence" value="ECO:0007669"/>
    <property type="project" value="TreeGrafter"/>
</dbReference>
<dbReference type="PANTHER" id="PTHR45640">
    <property type="entry name" value="HEAT SHOCK PROTEIN HSP-12.2-RELATED"/>
    <property type="match status" value="1"/>
</dbReference>
<dbReference type="GO" id="GO:0009408">
    <property type="term" value="P:response to heat"/>
    <property type="evidence" value="ECO:0007669"/>
    <property type="project" value="TreeGrafter"/>
</dbReference>
<dbReference type="InterPro" id="IPR002068">
    <property type="entry name" value="A-crystallin/Hsp20_dom"/>
</dbReference>
<feature type="binding site" evidence="8">
    <location>
        <position position="101"/>
    </location>
    <ligand>
        <name>Zn(2+)</name>
        <dbReference type="ChEBI" id="CHEBI:29105"/>
        <label>1</label>
    </ligand>
</feature>
<organism evidence="12 13">
    <name type="scientific">Ameiurus melas</name>
    <name type="common">Black bullhead</name>
    <name type="synonym">Silurus melas</name>
    <dbReference type="NCBI Taxonomy" id="219545"/>
    <lineage>
        <taxon>Eukaryota</taxon>
        <taxon>Metazoa</taxon>
        <taxon>Chordata</taxon>
        <taxon>Craniata</taxon>
        <taxon>Vertebrata</taxon>
        <taxon>Euteleostomi</taxon>
        <taxon>Actinopterygii</taxon>
        <taxon>Neopterygii</taxon>
        <taxon>Teleostei</taxon>
        <taxon>Ostariophysi</taxon>
        <taxon>Siluriformes</taxon>
        <taxon>Ictaluridae</taxon>
        <taxon>Ameiurus</taxon>
    </lineage>
</organism>
<dbReference type="PIRSF" id="PIRSF036514">
    <property type="entry name" value="Sm_HSP_B1"/>
    <property type="match status" value="1"/>
</dbReference>
<evidence type="ECO:0000256" key="9">
    <source>
        <dbReference type="PROSITE-ProRule" id="PRU00285"/>
    </source>
</evidence>
<dbReference type="InterPro" id="IPR003090">
    <property type="entry name" value="Alpha-crystallin_N"/>
</dbReference>
<dbReference type="InterPro" id="IPR008978">
    <property type="entry name" value="HSP20-like_chaperone"/>
</dbReference>
<dbReference type="PANTHER" id="PTHR45640:SF5">
    <property type="entry name" value="ALPHA-CRYSTALLIN B CHAIN"/>
    <property type="match status" value="1"/>
</dbReference>
<keyword evidence="3 8" id="KW-0479">Metal-binding</keyword>
<evidence type="ECO:0000256" key="3">
    <source>
        <dbReference type="ARBA" id="ARBA00022723"/>
    </source>
</evidence>
<dbReference type="GO" id="GO:0046872">
    <property type="term" value="F:metal ion binding"/>
    <property type="evidence" value="ECO:0007669"/>
    <property type="project" value="UniProtKB-KW"/>
</dbReference>
<dbReference type="SUPFAM" id="SSF49764">
    <property type="entry name" value="HSP20-like chaperones"/>
    <property type="match status" value="1"/>
</dbReference>
<dbReference type="CDD" id="cd06478">
    <property type="entry name" value="ACD_HspB4-5-6"/>
    <property type="match status" value="1"/>
</dbReference>
<keyword evidence="2" id="KW-0273">Eye lens protein</keyword>
<comment type="caution">
    <text evidence="12">The sequence shown here is derived from an EMBL/GenBank/DDBJ whole genome shotgun (WGS) entry which is preliminary data.</text>
</comment>
<dbReference type="GO" id="GO:0042026">
    <property type="term" value="P:protein refolding"/>
    <property type="evidence" value="ECO:0007669"/>
    <property type="project" value="TreeGrafter"/>
</dbReference>
<proteinExistence type="inferred from homology"/>
<dbReference type="PRINTS" id="PR00299">
    <property type="entry name" value="ACRYSTALLIN"/>
</dbReference>
<keyword evidence="4 8" id="KW-0862">Zinc</keyword>
<sequence>MDIAIQHPWFRRSFWTSFFPSRIFDQHFGEHISESDVISPYPSLYFPRPSFFRWPSWVETGLSEMKLEEDRFTINLDVKHFAPEELSVKVSGDYIKVHAKHEDRQDDHGFVSREFLRKYRVPSGVDPASITSSLSSDGVLTITAPRKASDAPEHFISITREDKPAVSGQQKKKCGKFFQAPL</sequence>
<name>A0A7J5ZVL4_AMEME</name>
<dbReference type="GO" id="GO:0005212">
    <property type="term" value="F:structural constituent of eye lens"/>
    <property type="evidence" value="ECO:0007669"/>
    <property type="project" value="UniProtKB-KW"/>
</dbReference>
<dbReference type="Pfam" id="PF00525">
    <property type="entry name" value="Crystallin"/>
    <property type="match status" value="1"/>
</dbReference>
<evidence type="ECO:0000256" key="8">
    <source>
        <dbReference type="PIRSR" id="PIRSR036514-1"/>
    </source>
</evidence>
<feature type="domain" description="SHSP" evidence="11">
    <location>
        <begin position="53"/>
        <end position="161"/>
    </location>
</feature>
<comment type="similarity">
    <text evidence="7 9 10">Belongs to the small heat shock protein (HSP20) family.</text>
</comment>
<evidence type="ECO:0000259" key="11">
    <source>
        <dbReference type="PROSITE" id="PS01031"/>
    </source>
</evidence>
<evidence type="ECO:0000256" key="7">
    <source>
        <dbReference type="PIRNR" id="PIRNR036514"/>
    </source>
</evidence>
<feature type="binding site" evidence="8">
    <location>
        <position position="108"/>
    </location>
    <ligand>
        <name>Zn(2+)</name>
        <dbReference type="ChEBI" id="CHEBI:29105"/>
        <label>1</label>
    </ligand>
</feature>
<evidence type="ECO:0000256" key="10">
    <source>
        <dbReference type="RuleBase" id="RU003616"/>
    </source>
</evidence>
<dbReference type="GO" id="GO:0043066">
    <property type="term" value="P:negative regulation of apoptotic process"/>
    <property type="evidence" value="ECO:0007669"/>
    <property type="project" value="TreeGrafter"/>
</dbReference>
<evidence type="ECO:0000313" key="12">
    <source>
        <dbReference type="EMBL" id="KAF4073278.1"/>
    </source>
</evidence>
<dbReference type="GO" id="GO:0005634">
    <property type="term" value="C:nucleus"/>
    <property type="evidence" value="ECO:0007669"/>
    <property type="project" value="TreeGrafter"/>
</dbReference>
<evidence type="ECO:0000256" key="4">
    <source>
        <dbReference type="ARBA" id="ARBA00022833"/>
    </source>
</evidence>
<dbReference type="GO" id="GO:0051082">
    <property type="term" value="F:unfolded protein binding"/>
    <property type="evidence" value="ECO:0007669"/>
    <property type="project" value="TreeGrafter"/>
</dbReference>
<dbReference type="InterPro" id="IPR055269">
    <property type="entry name" value="Alpha-crystallin/HSP_16"/>
</dbReference>
<evidence type="ECO:0000256" key="6">
    <source>
        <dbReference type="ARBA" id="ARBA00030175"/>
    </source>
</evidence>
<dbReference type="PROSITE" id="PS01031">
    <property type="entry name" value="SHSP"/>
    <property type="match status" value="1"/>
</dbReference>
<dbReference type="EMBL" id="JAAGNN010000024">
    <property type="protein sequence ID" value="KAF4073278.1"/>
    <property type="molecule type" value="Genomic_DNA"/>
</dbReference>
<protein>
    <recommendedName>
        <fullName evidence="1">Alpha-crystallin B chain</fullName>
    </recommendedName>
    <alternativeName>
        <fullName evidence="6">Alpha(B)-crystallin</fullName>
    </alternativeName>
</protein>
<evidence type="ECO:0000256" key="5">
    <source>
        <dbReference type="ARBA" id="ARBA00022990"/>
    </source>
</evidence>
<evidence type="ECO:0000313" key="13">
    <source>
        <dbReference type="Proteomes" id="UP000593565"/>
    </source>
</evidence>
<gene>
    <name evidence="12" type="ORF">AMELA_G00256970</name>
</gene>
<keyword evidence="13" id="KW-1185">Reference proteome</keyword>
<dbReference type="Pfam" id="PF00011">
    <property type="entry name" value="HSP20"/>
    <property type="match status" value="1"/>
</dbReference>
<dbReference type="AlphaFoldDB" id="A0A7J5ZVL4"/>
<accession>A0A7J5ZVL4</accession>
<evidence type="ECO:0000256" key="2">
    <source>
        <dbReference type="ARBA" id="ARBA00022613"/>
    </source>
</evidence>
<dbReference type="InterPro" id="IPR001436">
    <property type="entry name" value="Alpha-crystallin/sHSP_animal"/>
</dbReference>
<dbReference type="Gene3D" id="2.60.40.790">
    <property type="match status" value="1"/>
</dbReference>
<reference evidence="12 13" key="1">
    <citation type="submission" date="2020-02" db="EMBL/GenBank/DDBJ databases">
        <title>A chromosome-scale genome assembly of the black bullhead catfish (Ameiurus melas).</title>
        <authorList>
            <person name="Wen M."/>
            <person name="Zham M."/>
            <person name="Cabau C."/>
            <person name="Klopp C."/>
            <person name="Donnadieu C."/>
            <person name="Roques C."/>
            <person name="Bouchez O."/>
            <person name="Lampietro C."/>
            <person name="Jouanno E."/>
            <person name="Herpin A."/>
            <person name="Louis A."/>
            <person name="Berthelot C."/>
            <person name="Parey E."/>
            <person name="Roest-Crollius H."/>
            <person name="Braasch I."/>
            <person name="Postlethwait J."/>
            <person name="Robinson-Rechavi M."/>
            <person name="Echchiki A."/>
            <person name="Begum T."/>
            <person name="Montfort J."/>
            <person name="Schartl M."/>
            <person name="Bobe J."/>
            <person name="Guiguen Y."/>
        </authorList>
    </citation>
    <scope>NUCLEOTIDE SEQUENCE [LARGE SCALE GENOMIC DNA]</scope>
    <source>
        <strain evidence="12">M_S1</strain>
        <tissue evidence="12">Blood</tissue>
    </source>
</reference>